<comment type="caution">
    <text evidence="1">The sequence shown here is derived from an EMBL/GenBank/DDBJ whole genome shotgun (WGS) entry which is preliminary data.</text>
</comment>
<evidence type="ECO:0000313" key="2">
    <source>
        <dbReference type="Proteomes" id="UP000693946"/>
    </source>
</evidence>
<name>A0AAV6QMS8_SOLSE</name>
<dbReference type="AlphaFoldDB" id="A0AAV6QMS8"/>
<accession>A0AAV6QMS8</accession>
<dbReference type="Proteomes" id="UP000693946">
    <property type="component" value="Linkage Group LG4"/>
</dbReference>
<sequence length="61" mass="7055">MQPTTVLHKEEGTYILLTKAVANIRENTVPDMGENITFLLKMSVHQTNWPVMPMPSRRSWD</sequence>
<reference evidence="1 2" key="1">
    <citation type="journal article" date="2021" name="Sci. Rep.">
        <title>Chromosome anchoring in Senegalese sole (Solea senegalensis) reveals sex-associated markers and genome rearrangements in flatfish.</title>
        <authorList>
            <person name="Guerrero-Cozar I."/>
            <person name="Gomez-Garrido J."/>
            <person name="Berbel C."/>
            <person name="Martinez-Blanch J.F."/>
            <person name="Alioto T."/>
            <person name="Claros M.G."/>
            <person name="Gagnaire P.A."/>
            <person name="Manchado M."/>
        </authorList>
    </citation>
    <scope>NUCLEOTIDE SEQUENCE [LARGE SCALE GENOMIC DNA]</scope>
    <source>
        <strain evidence="1">Sse05_10M</strain>
    </source>
</reference>
<evidence type="ECO:0000313" key="1">
    <source>
        <dbReference type="EMBL" id="KAG7494332.1"/>
    </source>
</evidence>
<keyword evidence="2" id="KW-1185">Reference proteome</keyword>
<dbReference type="EMBL" id="JAGKHQ010000016">
    <property type="protein sequence ID" value="KAG7494332.1"/>
    <property type="molecule type" value="Genomic_DNA"/>
</dbReference>
<protein>
    <submittedName>
        <fullName evidence="1">Uncharacterized protein</fullName>
    </submittedName>
</protein>
<organism evidence="1 2">
    <name type="scientific">Solea senegalensis</name>
    <name type="common">Senegalese sole</name>
    <dbReference type="NCBI Taxonomy" id="28829"/>
    <lineage>
        <taxon>Eukaryota</taxon>
        <taxon>Metazoa</taxon>
        <taxon>Chordata</taxon>
        <taxon>Craniata</taxon>
        <taxon>Vertebrata</taxon>
        <taxon>Euteleostomi</taxon>
        <taxon>Actinopterygii</taxon>
        <taxon>Neopterygii</taxon>
        <taxon>Teleostei</taxon>
        <taxon>Neoteleostei</taxon>
        <taxon>Acanthomorphata</taxon>
        <taxon>Carangaria</taxon>
        <taxon>Pleuronectiformes</taxon>
        <taxon>Pleuronectoidei</taxon>
        <taxon>Soleidae</taxon>
        <taxon>Solea</taxon>
    </lineage>
</organism>
<proteinExistence type="predicted"/>
<gene>
    <name evidence="1" type="ORF">JOB18_028251</name>
</gene>